<evidence type="ECO:0000313" key="2">
    <source>
        <dbReference type="Proteomes" id="UP000323646"/>
    </source>
</evidence>
<reference evidence="1 2" key="1">
    <citation type="submission" date="2019-08" db="EMBL/GenBank/DDBJ databases">
        <title>Selenomonas sp. mPRGC5 and Selenomonas sp. mPRGC8 isolated from ruminal fluid of dairy goat (Capra hircus).</title>
        <authorList>
            <person name="Poothong S."/>
            <person name="Nuengjamnong C."/>
            <person name="Tanasupawat S."/>
        </authorList>
    </citation>
    <scope>NUCLEOTIDE SEQUENCE [LARGE SCALE GENOMIC DNA]</scope>
    <source>
        <strain evidence="2">mPRGC5</strain>
    </source>
</reference>
<dbReference type="AlphaFoldDB" id="A0A5D6VWC9"/>
<dbReference type="Proteomes" id="UP000323646">
    <property type="component" value="Unassembled WGS sequence"/>
</dbReference>
<proteinExistence type="predicted"/>
<dbReference type="EMBL" id="VTOY01000020">
    <property type="protein sequence ID" value="TYZ19747.1"/>
    <property type="molecule type" value="Genomic_DNA"/>
</dbReference>
<organism evidence="1 2">
    <name type="scientific">Selenomonas ruminis</name>
    <dbReference type="NCBI Taxonomy" id="2593411"/>
    <lineage>
        <taxon>Bacteria</taxon>
        <taxon>Bacillati</taxon>
        <taxon>Bacillota</taxon>
        <taxon>Negativicutes</taxon>
        <taxon>Selenomonadales</taxon>
        <taxon>Selenomonadaceae</taxon>
        <taxon>Selenomonas</taxon>
    </lineage>
</organism>
<accession>A0A5D6VWC9</accession>
<keyword evidence="2" id="KW-1185">Reference proteome</keyword>
<protein>
    <submittedName>
        <fullName evidence="1">Uncharacterized protein</fullName>
    </submittedName>
</protein>
<comment type="caution">
    <text evidence="1">The sequence shown here is derived from an EMBL/GenBank/DDBJ whole genome shotgun (WGS) entry which is preliminary data.</text>
</comment>
<name>A0A5D6VWC9_9FIRM</name>
<dbReference type="OrthoDB" id="1666777at2"/>
<sequence length="77" mass="8906">MSENQEKFNWEAALESVEHGEMLSKEIGFGFSDEDIVELAKLHKANKCRDKIVELLVDCNFITEAMDFAEQNYEAYL</sequence>
<evidence type="ECO:0000313" key="1">
    <source>
        <dbReference type="EMBL" id="TYZ19747.1"/>
    </source>
</evidence>
<dbReference type="RefSeq" id="WP_149172414.1">
    <property type="nucleotide sequence ID" value="NZ_VTOY01000020.1"/>
</dbReference>
<gene>
    <name evidence="1" type="ORF">FZ040_13100</name>
</gene>